<dbReference type="STRING" id="1307763.L21SP4_01205"/>
<evidence type="ECO:0000313" key="5">
    <source>
        <dbReference type="Proteomes" id="UP000035268"/>
    </source>
</evidence>
<evidence type="ECO:0000313" key="4">
    <source>
        <dbReference type="EMBL" id="AKJ64453.1"/>
    </source>
</evidence>
<dbReference type="OrthoDB" id="8446141at2"/>
<dbReference type="AlphaFoldDB" id="A0A0G3EDP3"/>
<evidence type="ECO:0000256" key="2">
    <source>
        <dbReference type="ARBA" id="ARBA00022679"/>
    </source>
</evidence>
<sequence length="276" mass="32786">MNDVLSSGIKRAFRMRCLNHRWFNTTMVRRRKFDGHILSMQQSGTHWLRYMLSLCMAEVYEKPAPETIQDMDFIGRPKQPPKYSGLPRIVSSHSLPHGLMFMRPVRDRLEFPRYLILVRDPQHALVSHYEKWKARYGVDFSSFLRGDVRDKLYFNDIWRQLEFLNGWGRVVCDPFFTTMTLKYENMKRDPEAALKAACEYFGIPAGEEVVSAAVHRSTKSEMAERSRPRNREQVIRNDRRDPMEWFTEQDRKWWNAVCRELLDWDAGYGLHMEVPG</sequence>
<dbReference type="Proteomes" id="UP000035268">
    <property type="component" value="Chromosome"/>
</dbReference>
<name>A0A0G3EDP3_9BACT</name>
<reference evidence="5" key="1">
    <citation type="submission" date="2015-02" db="EMBL/GenBank/DDBJ databases">
        <title>Description and complete genome sequence of the first cultured representative of the subdivision 5 of the Verrucomicrobia phylum.</title>
        <authorList>
            <person name="Spring S."/>
            <person name="Bunk B."/>
            <person name="Sproer C."/>
            <person name="Klenk H.-P."/>
        </authorList>
    </citation>
    <scope>NUCLEOTIDE SEQUENCE [LARGE SCALE GENOMIC DNA]</scope>
    <source>
        <strain evidence="5">L21-Fru-AB</strain>
    </source>
</reference>
<protein>
    <submittedName>
        <fullName evidence="4">Sulfotransferase domain protein</fullName>
    </submittedName>
</protein>
<dbReference type="Gene3D" id="3.40.50.300">
    <property type="entry name" value="P-loop containing nucleotide triphosphate hydrolases"/>
    <property type="match status" value="1"/>
</dbReference>
<proteinExistence type="inferred from homology"/>
<keyword evidence="2 4" id="KW-0808">Transferase</keyword>
<dbReference type="GO" id="GO:0008146">
    <property type="term" value="F:sulfotransferase activity"/>
    <property type="evidence" value="ECO:0007669"/>
    <property type="project" value="InterPro"/>
</dbReference>
<dbReference type="KEGG" id="vbl:L21SP4_01205"/>
<dbReference type="InterPro" id="IPR027417">
    <property type="entry name" value="P-loop_NTPase"/>
</dbReference>
<dbReference type="SUPFAM" id="SSF52540">
    <property type="entry name" value="P-loop containing nucleoside triphosphate hydrolases"/>
    <property type="match status" value="1"/>
</dbReference>
<keyword evidence="5" id="KW-1185">Reference proteome</keyword>
<gene>
    <name evidence="4" type="ORF">L21SP4_01205</name>
</gene>
<evidence type="ECO:0000256" key="1">
    <source>
        <dbReference type="ARBA" id="ARBA00005771"/>
    </source>
</evidence>
<dbReference type="PANTHER" id="PTHR11783">
    <property type="entry name" value="SULFOTRANSFERASE SULT"/>
    <property type="match status" value="1"/>
</dbReference>
<dbReference type="EMBL" id="CP010904">
    <property type="protein sequence ID" value="AKJ64453.1"/>
    <property type="molecule type" value="Genomic_DNA"/>
</dbReference>
<feature type="domain" description="Sulfotransferase" evidence="3">
    <location>
        <begin position="37"/>
        <end position="226"/>
    </location>
</feature>
<dbReference type="RefSeq" id="WP_052881783.1">
    <property type="nucleotide sequence ID" value="NZ_CP010904.1"/>
</dbReference>
<organism evidence="4 5">
    <name type="scientific">Kiritimatiella glycovorans</name>
    <dbReference type="NCBI Taxonomy" id="1307763"/>
    <lineage>
        <taxon>Bacteria</taxon>
        <taxon>Pseudomonadati</taxon>
        <taxon>Kiritimatiellota</taxon>
        <taxon>Kiritimatiellia</taxon>
        <taxon>Kiritimatiellales</taxon>
        <taxon>Kiritimatiellaceae</taxon>
        <taxon>Kiritimatiella</taxon>
    </lineage>
</organism>
<reference evidence="4 5" key="2">
    <citation type="journal article" date="2016" name="ISME J.">
        <title>Characterization of the first cultured representative of Verrucomicrobia subdivision 5 indicates the proposal of a novel phylum.</title>
        <authorList>
            <person name="Spring S."/>
            <person name="Bunk B."/>
            <person name="Sproer C."/>
            <person name="Schumann P."/>
            <person name="Rohde M."/>
            <person name="Tindall B.J."/>
            <person name="Klenk H.P."/>
        </authorList>
    </citation>
    <scope>NUCLEOTIDE SEQUENCE [LARGE SCALE GENOMIC DNA]</scope>
    <source>
        <strain evidence="4 5">L21-Fru-AB</strain>
    </source>
</reference>
<dbReference type="Pfam" id="PF00685">
    <property type="entry name" value="Sulfotransfer_1"/>
    <property type="match status" value="1"/>
</dbReference>
<comment type="similarity">
    <text evidence="1">Belongs to the sulfotransferase 1 family.</text>
</comment>
<accession>A0A0G3EDP3</accession>
<evidence type="ECO:0000259" key="3">
    <source>
        <dbReference type="Pfam" id="PF00685"/>
    </source>
</evidence>
<dbReference type="InterPro" id="IPR000863">
    <property type="entry name" value="Sulfotransferase_dom"/>
</dbReference>